<evidence type="ECO:0000313" key="2">
    <source>
        <dbReference type="RefSeq" id="XP_039146413.1"/>
    </source>
</evidence>
<dbReference type="AlphaFoldDB" id="A0AB40D4S0"/>
<keyword evidence="1" id="KW-1185">Reference proteome</keyword>
<dbReference type="Proteomes" id="UP001515500">
    <property type="component" value="Chromosome 19"/>
</dbReference>
<dbReference type="GeneID" id="120283749"/>
<accession>A0AB40D4S0</accession>
<organism evidence="1 2">
    <name type="scientific">Dioscorea cayennensis subsp. rotundata</name>
    <name type="common">White Guinea yam</name>
    <name type="synonym">Dioscorea rotundata</name>
    <dbReference type="NCBI Taxonomy" id="55577"/>
    <lineage>
        <taxon>Eukaryota</taxon>
        <taxon>Viridiplantae</taxon>
        <taxon>Streptophyta</taxon>
        <taxon>Embryophyta</taxon>
        <taxon>Tracheophyta</taxon>
        <taxon>Spermatophyta</taxon>
        <taxon>Magnoliopsida</taxon>
        <taxon>Liliopsida</taxon>
        <taxon>Dioscoreales</taxon>
        <taxon>Dioscoreaceae</taxon>
        <taxon>Dioscorea</taxon>
    </lineage>
</organism>
<gene>
    <name evidence="2" type="primary">LOC120283749</name>
</gene>
<reference evidence="2" key="1">
    <citation type="submission" date="2025-08" db="UniProtKB">
        <authorList>
            <consortium name="RefSeq"/>
        </authorList>
    </citation>
    <scope>IDENTIFICATION</scope>
</reference>
<evidence type="ECO:0000313" key="1">
    <source>
        <dbReference type="Proteomes" id="UP001515500"/>
    </source>
</evidence>
<name>A0AB40D4S0_DIOCR</name>
<protein>
    <submittedName>
        <fullName evidence="2">Uncharacterized protein LOC120283749</fullName>
    </submittedName>
</protein>
<sequence>MRRSADGWTHNMQSEMILCVHFIEQDNIKNIFDQRVKGPWFGNKFDIKCSCFFCYSLTANSNLRGAGSRLNSEEINAGDARHCILCFFFPLSSNYQLQEMALAKPSPSKLTRCTHRRCRRNRA</sequence>
<dbReference type="RefSeq" id="XP_039146413.1">
    <property type="nucleotide sequence ID" value="XM_039290479.1"/>
</dbReference>
<proteinExistence type="predicted"/>